<dbReference type="Proteomes" id="UP000814033">
    <property type="component" value="Unassembled WGS sequence"/>
</dbReference>
<evidence type="ECO:0000313" key="2">
    <source>
        <dbReference type="Proteomes" id="UP000814033"/>
    </source>
</evidence>
<comment type="caution">
    <text evidence="1">The sequence shown here is derived from an EMBL/GenBank/DDBJ whole genome shotgun (WGS) entry which is preliminary data.</text>
</comment>
<keyword evidence="2" id="KW-1185">Reference proteome</keyword>
<name>A0ACB8RU93_9AGAM</name>
<reference evidence="1" key="1">
    <citation type="submission" date="2021-02" db="EMBL/GenBank/DDBJ databases">
        <authorList>
            <consortium name="DOE Joint Genome Institute"/>
            <person name="Ahrendt S."/>
            <person name="Looney B.P."/>
            <person name="Miyauchi S."/>
            <person name="Morin E."/>
            <person name="Drula E."/>
            <person name="Courty P.E."/>
            <person name="Chicoki N."/>
            <person name="Fauchery L."/>
            <person name="Kohler A."/>
            <person name="Kuo A."/>
            <person name="Labutti K."/>
            <person name="Pangilinan J."/>
            <person name="Lipzen A."/>
            <person name="Riley R."/>
            <person name="Andreopoulos W."/>
            <person name="He G."/>
            <person name="Johnson J."/>
            <person name="Barry K.W."/>
            <person name="Grigoriev I.V."/>
            <person name="Nagy L."/>
            <person name="Hibbett D."/>
            <person name="Henrissat B."/>
            <person name="Matheny P.B."/>
            <person name="Labbe J."/>
            <person name="Martin F."/>
        </authorList>
    </citation>
    <scope>NUCLEOTIDE SEQUENCE</scope>
    <source>
        <strain evidence="1">FP105234-sp</strain>
    </source>
</reference>
<gene>
    <name evidence="1" type="ORF">FA95DRAFT_1558935</name>
</gene>
<protein>
    <submittedName>
        <fullName evidence="1">Uncharacterized protein</fullName>
    </submittedName>
</protein>
<organism evidence="1 2">
    <name type="scientific">Auriscalpium vulgare</name>
    <dbReference type="NCBI Taxonomy" id="40419"/>
    <lineage>
        <taxon>Eukaryota</taxon>
        <taxon>Fungi</taxon>
        <taxon>Dikarya</taxon>
        <taxon>Basidiomycota</taxon>
        <taxon>Agaricomycotina</taxon>
        <taxon>Agaricomycetes</taxon>
        <taxon>Russulales</taxon>
        <taxon>Auriscalpiaceae</taxon>
        <taxon>Auriscalpium</taxon>
    </lineage>
</organism>
<sequence length="186" mass="20671">MGQQQCPSLPSPTLGRRREPPLCDERVALTHSERAFVKLSRQLSPSSAPQPGDYVSTTPPAPCPPPSRPTHIVTASPATFPSSQRPPPVSDFRSARACQRPDQYRRHVDRNAACRRPHSLAPLLIRSLYRSPKRRVISFLVDTSFASGVPRHCSAQPTGRGWPESNDGLEWSWPAREEARIAVTYC</sequence>
<dbReference type="EMBL" id="MU275901">
    <property type="protein sequence ID" value="KAI0047615.1"/>
    <property type="molecule type" value="Genomic_DNA"/>
</dbReference>
<reference evidence="1" key="2">
    <citation type="journal article" date="2022" name="New Phytol.">
        <title>Evolutionary transition to the ectomycorrhizal habit in the genomes of a hyperdiverse lineage of mushroom-forming fungi.</title>
        <authorList>
            <person name="Looney B."/>
            <person name="Miyauchi S."/>
            <person name="Morin E."/>
            <person name="Drula E."/>
            <person name="Courty P.E."/>
            <person name="Kohler A."/>
            <person name="Kuo A."/>
            <person name="LaButti K."/>
            <person name="Pangilinan J."/>
            <person name="Lipzen A."/>
            <person name="Riley R."/>
            <person name="Andreopoulos W."/>
            <person name="He G."/>
            <person name="Johnson J."/>
            <person name="Nolan M."/>
            <person name="Tritt A."/>
            <person name="Barry K.W."/>
            <person name="Grigoriev I.V."/>
            <person name="Nagy L.G."/>
            <person name="Hibbett D."/>
            <person name="Henrissat B."/>
            <person name="Matheny P.B."/>
            <person name="Labbe J."/>
            <person name="Martin F.M."/>
        </authorList>
    </citation>
    <scope>NUCLEOTIDE SEQUENCE</scope>
    <source>
        <strain evidence="1">FP105234-sp</strain>
    </source>
</reference>
<accession>A0ACB8RU93</accession>
<proteinExistence type="predicted"/>
<evidence type="ECO:0000313" key="1">
    <source>
        <dbReference type="EMBL" id="KAI0047615.1"/>
    </source>
</evidence>